<sequence length="229" mass="25481">AAYAIHDQLVGVDRVDPSSDFYYSEIERQVALQFPAYFEQRRRKQQAEEGRKHRSRSPDRRQAGGASRKEREEQLKKELKGLKKSKSALSNRSLTYSSITNSAVDNTQDLATGNTFRPPHQASWGMPEDSTQPSINGQAAELHTRGGGGGSTGPKAPKVRKDKQGWDDGGSPALASMPPKESMSPFIVNTHDFLLRRKAILEDLQAAKAEAEAEHKRLYAKMKKKKAFS</sequence>
<keyword evidence="1" id="KW-0175">Coiled coil</keyword>
<name>A0AAE0G8G0_9CHLO</name>
<feature type="region of interest" description="Disordered" evidence="2">
    <location>
        <begin position="109"/>
        <end position="183"/>
    </location>
</feature>
<evidence type="ECO:0000256" key="1">
    <source>
        <dbReference type="SAM" id="Coils"/>
    </source>
</evidence>
<evidence type="ECO:0000256" key="2">
    <source>
        <dbReference type="SAM" id="MobiDB-lite"/>
    </source>
</evidence>
<gene>
    <name evidence="3" type="ORF">CYMTET_18547</name>
</gene>
<evidence type="ECO:0000313" key="4">
    <source>
        <dbReference type="Proteomes" id="UP001190700"/>
    </source>
</evidence>
<feature type="coiled-coil region" evidence="1">
    <location>
        <begin position="194"/>
        <end position="221"/>
    </location>
</feature>
<accession>A0AAE0G8G0</accession>
<feature type="non-terminal residue" evidence="3">
    <location>
        <position position="1"/>
    </location>
</feature>
<proteinExistence type="predicted"/>
<comment type="caution">
    <text evidence="3">The sequence shown here is derived from an EMBL/GenBank/DDBJ whole genome shotgun (WGS) entry which is preliminary data.</text>
</comment>
<organism evidence="3 4">
    <name type="scientific">Cymbomonas tetramitiformis</name>
    <dbReference type="NCBI Taxonomy" id="36881"/>
    <lineage>
        <taxon>Eukaryota</taxon>
        <taxon>Viridiplantae</taxon>
        <taxon>Chlorophyta</taxon>
        <taxon>Pyramimonadophyceae</taxon>
        <taxon>Pyramimonadales</taxon>
        <taxon>Pyramimonadaceae</taxon>
        <taxon>Cymbomonas</taxon>
    </lineage>
</organism>
<dbReference type="EMBL" id="LGRX02008603">
    <property type="protein sequence ID" value="KAK3273203.1"/>
    <property type="molecule type" value="Genomic_DNA"/>
</dbReference>
<protein>
    <submittedName>
        <fullName evidence="3">Uncharacterized protein</fullName>
    </submittedName>
</protein>
<feature type="region of interest" description="Disordered" evidence="2">
    <location>
        <begin position="40"/>
        <end position="93"/>
    </location>
</feature>
<dbReference type="AlphaFoldDB" id="A0AAE0G8G0"/>
<reference evidence="3 4" key="1">
    <citation type="journal article" date="2015" name="Genome Biol. Evol.">
        <title>Comparative Genomics of a Bacterivorous Green Alga Reveals Evolutionary Causalities and Consequences of Phago-Mixotrophic Mode of Nutrition.</title>
        <authorList>
            <person name="Burns J.A."/>
            <person name="Paasch A."/>
            <person name="Narechania A."/>
            <person name="Kim E."/>
        </authorList>
    </citation>
    <scope>NUCLEOTIDE SEQUENCE [LARGE SCALE GENOMIC DNA]</scope>
    <source>
        <strain evidence="3 4">PLY_AMNH</strain>
    </source>
</reference>
<feature type="compositionally biased region" description="Basic and acidic residues" evidence="2">
    <location>
        <begin position="45"/>
        <end position="81"/>
    </location>
</feature>
<evidence type="ECO:0000313" key="3">
    <source>
        <dbReference type="EMBL" id="KAK3273203.1"/>
    </source>
</evidence>
<dbReference type="Proteomes" id="UP001190700">
    <property type="component" value="Unassembled WGS sequence"/>
</dbReference>
<keyword evidence="4" id="KW-1185">Reference proteome</keyword>